<gene>
    <name evidence="1" type="ORF">EVA_12394</name>
</gene>
<reference evidence="1" key="1">
    <citation type="journal article" date="2012" name="PLoS ONE">
        <title>Gene sets for utilization of primary and secondary nutrition supplies in the distal gut of endangered iberian lynx.</title>
        <authorList>
            <person name="Alcaide M."/>
            <person name="Messina E."/>
            <person name="Richter M."/>
            <person name="Bargiela R."/>
            <person name="Peplies J."/>
            <person name="Huws S.A."/>
            <person name="Newbold C.J."/>
            <person name="Golyshin P.N."/>
            <person name="Simon M.A."/>
            <person name="Lopez G."/>
            <person name="Yakimov M.M."/>
            <person name="Ferrer M."/>
        </authorList>
    </citation>
    <scope>NUCLEOTIDE SEQUENCE</scope>
</reference>
<evidence type="ECO:0000313" key="1">
    <source>
        <dbReference type="EMBL" id="EJW99497.1"/>
    </source>
</evidence>
<dbReference type="EMBL" id="AMCI01003775">
    <property type="protein sequence ID" value="EJW99497.1"/>
    <property type="molecule type" value="Genomic_DNA"/>
</dbReference>
<dbReference type="AlphaFoldDB" id="J9GCH5"/>
<protein>
    <submittedName>
        <fullName evidence="1">Uncharacterized protein</fullName>
    </submittedName>
</protein>
<name>J9GCH5_9ZZZZ</name>
<organism evidence="1">
    <name type="scientific">gut metagenome</name>
    <dbReference type="NCBI Taxonomy" id="749906"/>
    <lineage>
        <taxon>unclassified sequences</taxon>
        <taxon>metagenomes</taxon>
        <taxon>organismal metagenomes</taxon>
    </lineage>
</organism>
<accession>J9GCH5</accession>
<sequence>MPYMIAVSLEMSDEPLSPFISRMQYVTDITVQKDPWAIVEGNLQLHSAHRTEQILDLSYNHPRVFFTMSISYRDNRDAVMQRIYRNDDALFVFTCANQPACRMF</sequence>
<proteinExistence type="predicted"/>
<comment type="caution">
    <text evidence="1">The sequence shown here is derived from an EMBL/GenBank/DDBJ whole genome shotgun (WGS) entry which is preliminary data.</text>
</comment>